<dbReference type="RefSeq" id="WP_309938091.1">
    <property type="nucleotide sequence ID" value="NZ_AP025305.1"/>
</dbReference>
<dbReference type="InterPro" id="IPR007492">
    <property type="entry name" value="LytTR_DNA-bd_dom"/>
</dbReference>
<keyword evidence="1" id="KW-0597">Phosphoprotein</keyword>
<reference evidence="4" key="1">
    <citation type="submission" date="2023-07" db="EMBL/GenBank/DDBJ databases">
        <title>Genomic Encyclopedia of Type Strains, Phase IV (KMG-IV): sequencing the most valuable type-strain genomes for metagenomic binning, comparative biology and taxonomic classification.</title>
        <authorList>
            <person name="Goeker M."/>
        </authorList>
    </citation>
    <scope>NUCLEOTIDE SEQUENCE</scope>
    <source>
        <strain evidence="4">DSM 26174</strain>
    </source>
</reference>
<sequence>MKLLVIEDEPKTQHQIIQFLMEYNDSWIIEDECDNIEEAIYLLKTKSKYDLVLADIELTDGNLMNVLDQFPLTVPIIFITAYNQYMQRAFEVNSISYLTKPIKKIELFKALDKFQKISKDVTSNDLKDLLVYIKQQKEYKQKFLAQLSNKLVIVDIKDIAFFEIEDGVIFINTLKDRLMLKERSLDDIEEVLDPNSFMRVNRSSIVNKEHIIEIKPYDKNSIMINTSNKWIKSSQKKTVEFRKWITQ</sequence>
<feature type="modified residue" description="4-aspartylphosphate" evidence="1">
    <location>
        <position position="55"/>
    </location>
</feature>
<dbReference type="InterPro" id="IPR011006">
    <property type="entry name" value="CheY-like_superfamily"/>
</dbReference>
<gene>
    <name evidence="4" type="ORF">HNQ88_001622</name>
</gene>
<name>A0AAE4BS75_9BACT</name>
<dbReference type="SMART" id="SM00850">
    <property type="entry name" value="LytTR"/>
    <property type="match status" value="1"/>
</dbReference>
<accession>A0AAE4BS75</accession>
<comment type="caution">
    <text evidence="4">The sequence shown here is derived from an EMBL/GenBank/DDBJ whole genome shotgun (WGS) entry which is preliminary data.</text>
</comment>
<evidence type="ECO:0000313" key="5">
    <source>
        <dbReference type="Proteomes" id="UP001185092"/>
    </source>
</evidence>
<dbReference type="Pfam" id="PF04397">
    <property type="entry name" value="LytTR"/>
    <property type="match status" value="1"/>
</dbReference>
<evidence type="ECO:0000259" key="3">
    <source>
        <dbReference type="PROSITE" id="PS50930"/>
    </source>
</evidence>
<evidence type="ECO:0000256" key="1">
    <source>
        <dbReference type="PROSITE-ProRule" id="PRU00169"/>
    </source>
</evidence>
<dbReference type="PROSITE" id="PS50930">
    <property type="entry name" value="HTH_LYTTR"/>
    <property type="match status" value="1"/>
</dbReference>
<dbReference type="Gene3D" id="2.40.50.1020">
    <property type="entry name" value="LytTr DNA-binding domain"/>
    <property type="match status" value="1"/>
</dbReference>
<dbReference type="InterPro" id="IPR046947">
    <property type="entry name" value="LytR-like"/>
</dbReference>
<dbReference type="AlphaFoldDB" id="A0AAE4BS75"/>
<organism evidence="4 5">
    <name type="scientific">Aureibacter tunicatorum</name>
    <dbReference type="NCBI Taxonomy" id="866807"/>
    <lineage>
        <taxon>Bacteria</taxon>
        <taxon>Pseudomonadati</taxon>
        <taxon>Bacteroidota</taxon>
        <taxon>Cytophagia</taxon>
        <taxon>Cytophagales</taxon>
        <taxon>Persicobacteraceae</taxon>
        <taxon>Aureibacter</taxon>
    </lineage>
</organism>
<dbReference type="PANTHER" id="PTHR37299:SF1">
    <property type="entry name" value="STAGE 0 SPORULATION PROTEIN A HOMOLOG"/>
    <property type="match status" value="1"/>
</dbReference>
<dbReference type="InterPro" id="IPR001789">
    <property type="entry name" value="Sig_transdc_resp-reg_receiver"/>
</dbReference>
<keyword evidence="4" id="KW-0238">DNA-binding</keyword>
<dbReference type="Proteomes" id="UP001185092">
    <property type="component" value="Unassembled WGS sequence"/>
</dbReference>
<evidence type="ECO:0000313" key="4">
    <source>
        <dbReference type="EMBL" id="MDR6238585.1"/>
    </source>
</evidence>
<dbReference type="PANTHER" id="PTHR37299">
    <property type="entry name" value="TRANSCRIPTIONAL REGULATOR-RELATED"/>
    <property type="match status" value="1"/>
</dbReference>
<dbReference type="GO" id="GO:0000156">
    <property type="term" value="F:phosphorelay response regulator activity"/>
    <property type="evidence" value="ECO:0007669"/>
    <property type="project" value="InterPro"/>
</dbReference>
<dbReference type="GO" id="GO:0003677">
    <property type="term" value="F:DNA binding"/>
    <property type="evidence" value="ECO:0007669"/>
    <property type="project" value="UniProtKB-KW"/>
</dbReference>
<dbReference type="Pfam" id="PF00072">
    <property type="entry name" value="Response_reg"/>
    <property type="match status" value="1"/>
</dbReference>
<dbReference type="PROSITE" id="PS50110">
    <property type="entry name" value="RESPONSE_REGULATORY"/>
    <property type="match status" value="1"/>
</dbReference>
<proteinExistence type="predicted"/>
<protein>
    <submittedName>
        <fullName evidence="4">DNA-binding LytR/AlgR family response regulator</fullName>
    </submittedName>
</protein>
<dbReference type="EMBL" id="JAVDQD010000002">
    <property type="protein sequence ID" value="MDR6238585.1"/>
    <property type="molecule type" value="Genomic_DNA"/>
</dbReference>
<feature type="domain" description="HTH LytTR-type" evidence="3">
    <location>
        <begin position="143"/>
        <end position="247"/>
    </location>
</feature>
<evidence type="ECO:0000259" key="2">
    <source>
        <dbReference type="PROSITE" id="PS50110"/>
    </source>
</evidence>
<keyword evidence="5" id="KW-1185">Reference proteome</keyword>
<dbReference type="SUPFAM" id="SSF52172">
    <property type="entry name" value="CheY-like"/>
    <property type="match status" value="1"/>
</dbReference>
<dbReference type="Gene3D" id="3.40.50.2300">
    <property type="match status" value="1"/>
</dbReference>
<dbReference type="SMART" id="SM00448">
    <property type="entry name" value="REC"/>
    <property type="match status" value="1"/>
</dbReference>
<feature type="domain" description="Response regulatory" evidence="2">
    <location>
        <begin position="2"/>
        <end position="115"/>
    </location>
</feature>